<proteinExistence type="inferred from homology"/>
<protein>
    <submittedName>
        <fullName evidence="6">Transglycosylase</fullName>
    </submittedName>
</protein>
<feature type="domain" description="G5" evidence="5">
    <location>
        <begin position="314"/>
        <end position="394"/>
    </location>
</feature>
<evidence type="ECO:0000259" key="5">
    <source>
        <dbReference type="PROSITE" id="PS51109"/>
    </source>
</evidence>
<comment type="similarity">
    <text evidence="1">Belongs to the transglycosylase family. Rpf subfamily.</text>
</comment>
<dbReference type="AlphaFoldDB" id="A0A1Q4VE10"/>
<dbReference type="Pfam" id="PF06737">
    <property type="entry name" value="Transglycosylas"/>
    <property type="match status" value="1"/>
</dbReference>
<dbReference type="Gene3D" id="1.10.530.10">
    <property type="match status" value="1"/>
</dbReference>
<name>A0A1Q4VE10_9ACTN</name>
<dbReference type="CDD" id="cd13925">
    <property type="entry name" value="RPF"/>
    <property type="match status" value="1"/>
</dbReference>
<dbReference type="GO" id="GO:0016787">
    <property type="term" value="F:hydrolase activity"/>
    <property type="evidence" value="ECO:0007669"/>
    <property type="project" value="UniProtKB-KW"/>
</dbReference>
<comment type="caution">
    <text evidence="6">The sequence shown here is derived from an EMBL/GenBank/DDBJ whole genome shotgun (WGS) entry which is preliminary data.</text>
</comment>
<feature type="region of interest" description="Disordered" evidence="4">
    <location>
        <begin position="1"/>
        <end position="122"/>
    </location>
</feature>
<feature type="compositionally biased region" description="Basic and acidic residues" evidence="4">
    <location>
        <begin position="1"/>
        <end position="13"/>
    </location>
</feature>
<organism evidence="6 7">
    <name type="scientific">Streptomyces uncialis</name>
    <dbReference type="NCBI Taxonomy" id="1048205"/>
    <lineage>
        <taxon>Bacteria</taxon>
        <taxon>Bacillati</taxon>
        <taxon>Actinomycetota</taxon>
        <taxon>Actinomycetes</taxon>
        <taxon>Kitasatosporales</taxon>
        <taxon>Streptomycetaceae</taxon>
        <taxon>Streptomyces</taxon>
    </lineage>
</organism>
<keyword evidence="3" id="KW-0378">Hydrolase</keyword>
<dbReference type="STRING" id="1048205.AB852_04565"/>
<keyword evidence="2" id="KW-0732">Signal</keyword>
<dbReference type="PANTHER" id="PTHR39160:SF4">
    <property type="entry name" value="RESUSCITATION-PROMOTING FACTOR RPFB"/>
    <property type="match status" value="1"/>
</dbReference>
<feature type="compositionally biased region" description="Pro residues" evidence="4">
    <location>
        <begin position="91"/>
        <end position="100"/>
    </location>
</feature>
<reference evidence="6 7" key="1">
    <citation type="submission" date="2015-06" db="EMBL/GenBank/DDBJ databases">
        <title>Cloning and characterization of the uncialamcin biosynthetic gene cluster.</title>
        <authorList>
            <person name="Yan X."/>
            <person name="Huang T."/>
            <person name="Ge H."/>
            <person name="Shen B."/>
        </authorList>
    </citation>
    <scope>NUCLEOTIDE SEQUENCE [LARGE SCALE GENOMIC DNA]</scope>
    <source>
        <strain evidence="6 7">DCA2648</strain>
    </source>
</reference>
<evidence type="ECO:0000313" key="7">
    <source>
        <dbReference type="Proteomes" id="UP000186455"/>
    </source>
</evidence>
<dbReference type="Pfam" id="PF03990">
    <property type="entry name" value="DUF348"/>
    <property type="match status" value="3"/>
</dbReference>
<dbReference type="SUPFAM" id="SSF53955">
    <property type="entry name" value="Lysozyme-like"/>
    <property type="match status" value="1"/>
</dbReference>
<dbReference type="Gene3D" id="2.20.230.10">
    <property type="entry name" value="Resuscitation-promoting factor rpfb"/>
    <property type="match status" value="1"/>
</dbReference>
<dbReference type="RefSeq" id="WP_073783766.1">
    <property type="nucleotide sequence ID" value="NZ_LFBV01000001.1"/>
</dbReference>
<dbReference type="EMBL" id="LFBV01000001">
    <property type="protein sequence ID" value="OKH95970.1"/>
    <property type="molecule type" value="Genomic_DNA"/>
</dbReference>
<dbReference type="InterPro" id="IPR010618">
    <property type="entry name" value="RPF"/>
</dbReference>
<sequence>MSRAPHEAPRDDASDAQDAYEPFTWHGAPTLAAGLPYQDPPTLPYGVGPAHHPAPYPATPATPAPPAAPAAPGPGPGHGPGTGSAAGWTPAAPPADPPATGPGRSARRSRRRPADPSEAARRRRLLPQALVVAFLAGGTAAYCADDKTVELTVDGRPRTLHTFADDVAELLAEEGVRVGTRDVVAPAPTAALAHGDEITVHYGRPVRLTIDGQLREFWTTADTVSGALDQLGVRAEGAFLSTSRSRRIDRAGLALAVRTERTVTILADGRERVIRTNAATVREAVDQAGVELRDQDTTSVPAGSFPRDGQTVTVLRITDGRETRDRSLPFTTRTVSDPDLLTGTTVVDDPGRAGLRRTTYAVRTVNGVRQRPRKLGSEVLRAPRQRVVRTGTKPRPVAARGTDRLDWSALAACESGGRAGAVDPSGTYGGLYQFDTQTWRSLGGTGRPQDAPPAEQTRRAKKLYIARGASPWPHCGTRL</sequence>
<gene>
    <name evidence="6" type="ORF">AB852_04565</name>
</gene>
<accession>A0A1Q4VE10</accession>
<dbReference type="Proteomes" id="UP000186455">
    <property type="component" value="Unassembled WGS sequence"/>
</dbReference>
<evidence type="ECO:0000313" key="6">
    <source>
        <dbReference type="EMBL" id="OKH95970.1"/>
    </source>
</evidence>
<dbReference type="InterPro" id="IPR011098">
    <property type="entry name" value="G5_dom"/>
</dbReference>
<evidence type="ECO:0000256" key="3">
    <source>
        <dbReference type="ARBA" id="ARBA00022801"/>
    </source>
</evidence>
<dbReference type="PANTHER" id="PTHR39160">
    <property type="entry name" value="CELL WALL-BINDING PROTEIN YOCH"/>
    <property type="match status" value="1"/>
</dbReference>
<dbReference type="InterPro" id="IPR051933">
    <property type="entry name" value="Resuscitation_pf_RpfB"/>
</dbReference>
<keyword evidence="7" id="KW-1185">Reference proteome</keyword>
<evidence type="ECO:0000256" key="4">
    <source>
        <dbReference type="SAM" id="MobiDB-lite"/>
    </source>
</evidence>
<dbReference type="InterPro" id="IPR007137">
    <property type="entry name" value="DUF348"/>
</dbReference>
<evidence type="ECO:0000256" key="1">
    <source>
        <dbReference type="ARBA" id="ARBA00010830"/>
    </source>
</evidence>
<dbReference type="SMART" id="SM01208">
    <property type="entry name" value="G5"/>
    <property type="match status" value="1"/>
</dbReference>
<dbReference type="PROSITE" id="PS51109">
    <property type="entry name" value="G5"/>
    <property type="match status" value="1"/>
</dbReference>
<feature type="compositionally biased region" description="Pro residues" evidence="4">
    <location>
        <begin position="52"/>
        <end position="77"/>
    </location>
</feature>
<evidence type="ECO:0000256" key="2">
    <source>
        <dbReference type="ARBA" id="ARBA00022729"/>
    </source>
</evidence>
<dbReference type="Pfam" id="PF07501">
    <property type="entry name" value="G5"/>
    <property type="match status" value="1"/>
</dbReference>
<dbReference type="InterPro" id="IPR023346">
    <property type="entry name" value="Lysozyme-like_dom_sf"/>
</dbReference>